<keyword evidence="4" id="KW-1185">Reference proteome</keyword>
<evidence type="ECO:0000313" key="3">
    <source>
        <dbReference type="EMBL" id="KAH7566422.1"/>
    </source>
</evidence>
<dbReference type="NCBIfam" id="TIGR01640">
    <property type="entry name" value="F_box_assoc_1"/>
    <property type="match status" value="1"/>
</dbReference>
<feature type="compositionally biased region" description="Low complexity" evidence="1">
    <location>
        <begin position="11"/>
        <end position="23"/>
    </location>
</feature>
<feature type="compositionally biased region" description="Basic and acidic residues" evidence="1">
    <location>
        <begin position="27"/>
        <end position="39"/>
    </location>
</feature>
<protein>
    <recommendedName>
        <fullName evidence="2">PH domain-containing protein</fullName>
    </recommendedName>
</protein>
<proteinExistence type="predicted"/>
<dbReference type="PANTHER" id="PTHR35546:SF25">
    <property type="entry name" value="F-BOX DOMAIN-CONTAINING PROTEIN"/>
    <property type="match status" value="1"/>
</dbReference>
<evidence type="ECO:0000313" key="4">
    <source>
        <dbReference type="Proteomes" id="UP000827721"/>
    </source>
</evidence>
<dbReference type="SUPFAM" id="SSF81383">
    <property type="entry name" value="F-box domain"/>
    <property type="match status" value="1"/>
</dbReference>
<dbReference type="InterPro" id="IPR055290">
    <property type="entry name" value="At3g26010-like"/>
</dbReference>
<feature type="region of interest" description="Disordered" evidence="1">
    <location>
        <begin position="1"/>
        <end position="39"/>
    </location>
</feature>
<dbReference type="Pfam" id="PF24750">
    <property type="entry name" value="b-prop_At3g26010-like"/>
    <property type="match status" value="1"/>
</dbReference>
<comment type="caution">
    <text evidence="3">The sequence shown here is derived from an EMBL/GenBank/DDBJ whole genome shotgun (WGS) entry which is preliminary data.</text>
</comment>
<accession>A0ABQ8HPY5</accession>
<dbReference type="InterPro" id="IPR001849">
    <property type="entry name" value="PH_domain"/>
</dbReference>
<dbReference type="PANTHER" id="PTHR35546">
    <property type="entry name" value="F-BOX PROTEIN INTERACTION DOMAIN PROTEIN-RELATED"/>
    <property type="match status" value="1"/>
</dbReference>
<dbReference type="InterPro" id="IPR017451">
    <property type="entry name" value="F-box-assoc_interact_dom"/>
</dbReference>
<feature type="domain" description="PH" evidence="2">
    <location>
        <begin position="1"/>
        <end position="67"/>
    </location>
</feature>
<dbReference type="Proteomes" id="UP000827721">
    <property type="component" value="Unassembled WGS sequence"/>
</dbReference>
<dbReference type="PROSITE" id="PS50003">
    <property type="entry name" value="PH_DOMAIN"/>
    <property type="match status" value="1"/>
</dbReference>
<dbReference type="InterPro" id="IPR036047">
    <property type="entry name" value="F-box-like_dom_sf"/>
</dbReference>
<evidence type="ECO:0000259" key="2">
    <source>
        <dbReference type="PROSITE" id="PS50003"/>
    </source>
</evidence>
<organism evidence="3 4">
    <name type="scientific">Xanthoceras sorbifolium</name>
    <dbReference type="NCBI Taxonomy" id="99658"/>
    <lineage>
        <taxon>Eukaryota</taxon>
        <taxon>Viridiplantae</taxon>
        <taxon>Streptophyta</taxon>
        <taxon>Embryophyta</taxon>
        <taxon>Tracheophyta</taxon>
        <taxon>Spermatophyta</taxon>
        <taxon>Magnoliopsida</taxon>
        <taxon>eudicotyledons</taxon>
        <taxon>Gunneridae</taxon>
        <taxon>Pentapetalae</taxon>
        <taxon>rosids</taxon>
        <taxon>malvids</taxon>
        <taxon>Sapindales</taxon>
        <taxon>Sapindaceae</taxon>
        <taxon>Xanthoceroideae</taxon>
        <taxon>Xanthoceras</taxon>
    </lineage>
</organism>
<dbReference type="EMBL" id="JAFEMO010000008">
    <property type="protein sequence ID" value="KAH7566422.1"/>
    <property type="molecule type" value="Genomic_DNA"/>
</dbReference>
<sequence>MATSKETSTCFSLNDSNDNANSNFEEDNTKSKDRDDNFDSDFEEYHLYTKTSEEDSSWVRVLDRNLDSDFEDDFSAKTSDEENSWVKFLDHNVDADFQEDSTDYAFKEDLSMKSSSTSSMKYITPTPTFDIKDVFDLYDKSPHIQELDTRFSQILELQENKRYVEHSYVKPYKKLKLKDDKSLKDVIKEHALPFLPAKSLCRFRSVCKDWDERISHPFLAHQQTNSFKDISGLVLPSRRSCFVFFNGDAYGIPSPFFSFLPDDVSVKSTCNGLVCCQCSCQGNIYYVCNPVTKKWRKLPKPNLLHEPETVATLAFEPSALNFGPHYQLVCAVADNSSDSPAVYFEIYSSRTDTWRVSETVCYEADALTLSNDGFYMKDSVYWKTLSGAILTFHVKIEVYSIVQLPPNHGPHGALTHFHGELCYILPVILDGECIISVYGDINMSLKCVITLPQKMSGLYCQALPSLNDEVLIILLEEGVIAYRVRAEKVEILSNERIGGYQTVLPYINTLVEVATPSLELETDPY</sequence>
<feature type="compositionally biased region" description="Polar residues" evidence="1">
    <location>
        <begin position="1"/>
        <end position="10"/>
    </location>
</feature>
<evidence type="ECO:0000256" key="1">
    <source>
        <dbReference type="SAM" id="MobiDB-lite"/>
    </source>
</evidence>
<name>A0ABQ8HPY5_9ROSI</name>
<dbReference type="InterPro" id="IPR056592">
    <property type="entry name" value="Beta-prop_At3g26010-like"/>
</dbReference>
<reference evidence="3 4" key="1">
    <citation type="submission" date="2021-02" db="EMBL/GenBank/DDBJ databases">
        <title>Plant Genome Project.</title>
        <authorList>
            <person name="Zhang R.-G."/>
        </authorList>
    </citation>
    <scope>NUCLEOTIDE SEQUENCE [LARGE SCALE GENOMIC DNA]</scope>
    <source>
        <tissue evidence="3">Leaves</tissue>
    </source>
</reference>
<gene>
    <name evidence="3" type="ORF">JRO89_XS08G0157700</name>
</gene>